<gene>
    <name evidence="2" type="ORF">F8M41_007083</name>
</gene>
<sequence>MKFLSNLTIFLVLIIVIAQAVPVKRDLGPKVKAASRTLGNDYQAYALKVQSIHKDYKKEIKEFDKKLKEAAKEDGTDEKTLKWLTKWNNEYGKLVNKLQTTAIGFIERIDKLKKKLEK</sequence>
<protein>
    <submittedName>
        <fullName evidence="2">Uncharacterized protein</fullName>
    </submittedName>
</protein>
<accession>A0A8H4AWJ0</accession>
<evidence type="ECO:0000313" key="3">
    <source>
        <dbReference type="Proteomes" id="UP000439903"/>
    </source>
</evidence>
<keyword evidence="3" id="KW-1185">Reference proteome</keyword>
<evidence type="ECO:0000256" key="1">
    <source>
        <dbReference type="SAM" id="SignalP"/>
    </source>
</evidence>
<name>A0A8H4AWJ0_GIGMA</name>
<comment type="caution">
    <text evidence="2">The sequence shown here is derived from an EMBL/GenBank/DDBJ whole genome shotgun (WGS) entry which is preliminary data.</text>
</comment>
<dbReference type="Proteomes" id="UP000439903">
    <property type="component" value="Unassembled WGS sequence"/>
</dbReference>
<keyword evidence="1" id="KW-0732">Signal</keyword>
<dbReference type="OrthoDB" id="2407585at2759"/>
<evidence type="ECO:0000313" key="2">
    <source>
        <dbReference type="EMBL" id="KAF0539437.1"/>
    </source>
</evidence>
<reference evidence="2 3" key="1">
    <citation type="journal article" date="2019" name="Environ. Microbiol.">
        <title>At the nexus of three kingdoms: the genome of the mycorrhizal fungus Gigaspora margarita provides insights into plant, endobacterial and fungal interactions.</title>
        <authorList>
            <person name="Venice F."/>
            <person name="Ghignone S."/>
            <person name="Salvioli di Fossalunga A."/>
            <person name="Amselem J."/>
            <person name="Novero M."/>
            <person name="Xianan X."/>
            <person name="Sedzielewska Toro K."/>
            <person name="Morin E."/>
            <person name="Lipzen A."/>
            <person name="Grigoriev I.V."/>
            <person name="Henrissat B."/>
            <person name="Martin F.M."/>
            <person name="Bonfante P."/>
        </authorList>
    </citation>
    <scope>NUCLEOTIDE SEQUENCE [LARGE SCALE GENOMIC DNA]</scope>
    <source>
        <strain evidence="2 3">BEG34</strain>
    </source>
</reference>
<feature type="chain" id="PRO_5033990337" evidence="1">
    <location>
        <begin position="21"/>
        <end position="118"/>
    </location>
</feature>
<feature type="signal peptide" evidence="1">
    <location>
        <begin position="1"/>
        <end position="20"/>
    </location>
</feature>
<organism evidence="2 3">
    <name type="scientific">Gigaspora margarita</name>
    <dbReference type="NCBI Taxonomy" id="4874"/>
    <lineage>
        <taxon>Eukaryota</taxon>
        <taxon>Fungi</taxon>
        <taxon>Fungi incertae sedis</taxon>
        <taxon>Mucoromycota</taxon>
        <taxon>Glomeromycotina</taxon>
        <taxon>Glomeromycetes</taxon>
        <taxon>Diversisporales</taxon>
        <taxon>Gigasporaceae</taxon>
        <taxon>Gigaspora</taxon>
    </lineage>
</organism>
<dbReference type="EMBL" id="WTPW01000171">
    <property type="protein sequence ID" value="KAF0539437.1"/>
    <property type="molecule type" value="Genomic_DNA"/>
</dbReference>
<proteinExistence type="predicted"/>
<dbReference type="AlphaFoldDB" id="A0A8H4AWJ0"/>